<dbReference type="PANTHER" id="PTHR43056:SF10">
    <property type="entry name" value="COCE_NOND FAMILY, PUTATIVE (AFU_ORTHOLOGUE AFUA_7G00600)-RELATED"/>
    <property type="match status" value="1"/>
</dbReference>
<dbReference type="GO" id="GO:0008239">
    <property type="term" value="F:dipeptidyl-peptidase activity"/>
    <property type="evidence" value="ECO:0007669"/>
    <property type="project" value="InterPro"/>
</dbReference>
<gene>
    <name evidence="3" type="ORF">NOCA270128</name>
</gene>
<evidence type="ECO:0000259" key="2">
    <source>
        <dbReference type="SMART" id="SM00939"/>
    </source>
</evidence>
<proteinExistence type="predicted"/>
<dbReference type="Gene3D" id="2.60.120.260">
    <property type="entry name" value="Galactose-binding domain-like"/>
    <property type="match status" value="1"/>
</dbReference>
<feature type="domain" description="Xaa-Pro dipeptidyl-peptidase C-terminal" evidence="2">
    <location>
        <begin position="291"/>
        <end position="517"/>
    </location>
</feature>
<sequence length="638" mass="70176">MSGTPTTVETRITMSDGVQLAATLYLPAHPDPQPCLLEALPYRKDDLTSSYAESYEVLRDRYGYAVCRLDVRGTGSSSGDAVDEYPPEEQRDLVEVIAWLAAQDWCDGQVGMWGTSYSGFNSLQIACEQPPALKAICAIYSSDDRWTDDVHWRGAALKLVDLVDYNHYMTPMCVLPPVPAVWGEGWDTEWKRRLETFEPWVLTWLRENRDSAYWRSGSVRQGLSGEGYERLRTPVLLVAGWADGYRNNSFRTIEQLARNGVPHRLLAGPWAHADPTTAMPGPRIDFDAELAAWFDHWLRGAGDHEDGCDVFIRASTRPEPDLELHAGRWVRLPSVPLTEAWAVHLPGPRSLRVDPAVGTSAWIDCAGHLPWGQSGDQRLDDARSLTWDLDAPAGAFVGHPRAEVRVSVDAPVASLSVKLCDVYADGTSALISRGTVDLAFRDGVHGPAQAVTPGEVYDVVLDLDACAYQLDAGQTLRVSVAGSDWPNTIAPPAPVTVTVHDARLVLPMLVGDVDEPSFGPGAEASSENPEGARWELRHDVLARRTSAVTGSVSGYATPYEGTAREDYQGEVWVEGRSHRQGLHADTTFDLTWPDVAVQVRSVMEMAVTEAGYDVAIEVRATRDGDEISLRTWAEHIPR</sequence>
<name>A0A2P2CDX6_9ZZZZ</name>
<organism evidence="3">
    <name type="scientific">metagenome</name>
    <dbReference type="NCBI Taxonomy" id="256318"/>
    <lineage>
        <taxon>unclassified sequences</taxon>
        <taxon>metagenomes</taxon>
    </lineage>
</organism>
<dbReference type="InterPro" id="IPR013736">
    <property type="entry name" value="Xaa-Pro_dipept_C"/>
</dbReference>
<evidence type="ECO:0000313" key="3">
    <source>
        <dbReference type="EMBL" id="CUR60198.1"/>
    </source>
</evidence>
<dbReference type="SMART" id="SM00939">
    <property type="entry name" value="PepX_C"/>
    <property type="match status" value="1"/>
</dbReference>
<dbReference type="SUPFAM" id="SSF49785">
    <property type="entry name" value="Galactose-binding domain-like"/>
    <property type="match status" value="1"/>
</dbReference>
<accession>A0A2P2CDX6</accession>
<protein>
    <submittedName>
        <fullName evidence="3">Putative hydrolase</fullName>
    </submittedName>
</protein>
<keyword evidence="1 3" id="KW-0378">Hydrolase</keyword>
<dbReference type="AlphaFoldDB" id="A0A2P2CDX6"/>
<dbReference type="InterPro" id="IPR050585">
    <property type="entry name" value="Xaa-Pro_dipeptidyl-ppase/CocE"/>
</dbReference>
<dbReference type="Gene3D" id="1.10.3020.10">
    <property type="entry name" value="alpha-amino acid ester hydrolase ( Helical cap domain)"/>
    <property type="match status" value="1"/>
</dbReference>
<dbReference type="SUPFAM" id="SSF53474">
    <property type="entry name" value="alpha/beta-Hydrolases"/>
    <property type="match status" value="1"/>
</dbReference>
<dbReference type="InterPro" id="IPR029058">
    <property type="entry name" value="AB_hydrolase_fold"/>
</dbReference>
<dbReference type="NCBIfam" id="TIGR00976">
    <property type="entry name" value="CocE_NonD"/>
    <property type="match status" value="1"/>
</dbReference>
<dbReference type="InterPro" id="IPR008979">
    <property type="entry name" value="Galactose-bd-like_sf"/>
</dbReference>
<dbReference type="InterPro" id="IPR000383">
    <property type="entry name" value="Xaa-Pro-like_dom"/>
</dbReference>
<evidence type="ECO:0000256" key="1">
    <source>
        <dbReference type="ARBA" id="ARBA00022801"/>
    </source>
</evidence>
<dbReference type="InterPro" id="IPR005674">
    <property type="entry name" value="CocE/Ser_esterase"/>
</dbReference>
<dbReference type="Pfam" id="PF08530">
    <property type="entry name" value="PepX_C"/>
    <property type="match status" value="1"/>
</dbReference>
<reference evidence="3" key="1">
    <citation type="submission" date="2015-08" db="EMBL/GenBank/DDBJ databases">
        <authorList>
            <person name="Babu N.S."/>
            <person name="Beckwith C.J."/>
            <person name="Beseler K.G."/>
            <person name="Brison A."/>
            <person name="Carone J.V."/>
            <person name="Caskin T.P."/>
            <person name="Diamond M."/>
            <person name="Durham M.E."/>
            <person name="Foxe J.M."/>
            <person name="Go M."/>
            <person name="Henderson B.A."/>
            <person name="Jones I.B."/>
            <person name="McGettigan J.A."/>
            <person name="Micheletti S.J."/>
            <person name="Nasrallah M.E."/>
            <person name="Ortiz D."/>
            <person name="Piller C.R."/>
            <person name="Privatt S.R."/>
            <person name="Schneider S.L."/>
            <person name="Sharp S."/>
            <person name="Smith T.C."/>
            <person name="Stanton J.D."/>
            <person name="Ullery H.E."/>
            <person name="Wilson R.J."/>
            <person name="Serrano M.G."/>
            <person name="Buck G."/>
            <person name="Lee V."/>
            <person name="Wang Y."/>
            <person name="Carvalho R."/>
            <person name="Voegtly L."/>
            <person name="Shi R."/>
            <person name="Duckworth R."/>
            <person name="Johnson A."/>
            <person name="Loviza R."/>
            <person name="Walstead R."/>
            <person name="Shah Z."/>
            <person name="Kiflezghi M."/>
            <person name="Wade K."/>
            <person name="Ball S.L."/>
            <person name="Bradley K.W."/>
            <person name="Asai D.J."/>
            <person name="Bowman C.A."/>
            <person name="Russell D.A."/>
            <person name="Pope W.H."/>
            <person name="Jacobs-Sera D."/>
            <person name="Hendrix R.W."/>
            <person name="Hatfull G.F."/>
        </authorList>
    </citation>
    <scope>NUCLEOTIDE SEQUENCE</scope>
</reference>
<dbReference type="PANTHER" id="PTHR43056">
    <property type="entry name" value="PEPTIDASE S9 PROLYL OLIGOPEPTIDASE"/>
    <property type="match status" value="1"/>
</dbReference>
<dbReference type="Gene3D" id="3.40.50.1820">
    <property type="entry name" value="alpha/beta hydrolase"/>
    <property type="match status" value="1"/>
</dbReference>
<dbReference type="EMBL" id="CZKA01000067">
    <property type="protein sequence ID" value="CUR60198.1"/>
    <property type="molecule type" value="Genomic_DNA"/>
</dbReference>
<dbReference type="Pfam" id="PF02129">
    <property type="entry name" value="Peptidase_S15"/>
    <property type="match status" value="1"/>
</dbReference>